<dbReference type="InterPro" id="IPR003661">
    <property type="entry name" value="HisK_dim/P_dom"/>
</dbReference>
<dbReference type="NCBIfam" id="TIGR00229">
    <property type="entry name" value="sensory_box"/>
    <property type="match status" value="1"/>
</dbReference>
<dbReference type="NCBIfam" id="NF010076">
    <property type="entry name" value="PRK13557.1"/>
    <property type="match status" value="1"/>
</dbReference>
<accession>A0A7W9AMK4</accession>
<dbReference type="PROSITE" id="PS50112">
    <property type="entry name" value="PAS"/>
    <property type="match status" value="1"/>
</dbReference>
<evidence type="ECO:0000313" key="9">
    <source>
        <dbReference type="EMBL" id="MBB5697235.1"/>
    </source>
</evidence>
<comment type="caution">
    <text evidence="9">The sequence shown here is derived from an EMBL/GenBank/DDBJ whole genome shotgun (WGS) entry which is preliminary data.</text>
</comment>
<dbReference type="PROSITE" id="PS50113">
    <property type="entry name" value="PAC"/>
    <property type="match status" value="1"/>
</dbReference>
<dbReference type="InterPro" id="IPR004358">
    <property type="entry name" value="Sig_transdc_His_kin-like_C"/>
</dbReference>
<dbReference type="CDD" id="cd00082">
    <property type="entry name" value="HisKA"/>
    <property type="match status" value="1"/>
</dbReference>
<evidence type="ECO:0000256" key="4">
    <source>
        <dbReference type="PROSITE-ProRule" id="PRU00169"/>
    </source>
</evidence>
<dbReference type="GO" id="GO:0000155">
    <property type="term" value="F:phosphorelay sensor kinase activity"/>
    <property type="evidence" value="ECO:0007669"/>
    <property type="project" value="InterPro"/>
</dbReference>
<feature type="domain" description="PAC" evidence="8">
    <location>
        <begin position="110"/>
        <end position="164"/>
    </location>
</feature>
<dbReference type="SMART" id="SM00448">
    <property type="entry name" value="REC"/>
    <property type="match status" value="1"/>
</dbReference>
<dbReference type="Gene3D" id="1.10.287.130">
    <property type="match status" value="1"/>
</dbReference>
<dbReference type="AlphaFoldDB" id="A0A7W9AMK4"/>
<dbReference type="Proteomes" id="UP000557739">
    <property type="component" value="Unassembled WGS sequence"/>
</dbReference>
<evidence type="ECO:0000256" key="1">
    <source>
        <dbReference type="ARBA" id="ARBA00000085"/>
    </source>
</evidence>
<dbReference type="Gene3D" id="3.30.450.20">
    <property type="entry name" value="PAS domain"/>
    <property type="match status" value="1"/>
</dbReference>
<dbReference type="SUPFAM" id="SSF47384">
    <property type="entry name" value="Homodimeric domain of signal transducing histidine kinase"/>
    <property type="match status" value="1"/>
</dbReference>
<feature type="modified residue" description="4-aspartylphosphate" evidence="4">
    <location>
        <position position="467"/>
    </location>
</feature>
<dbReference type="InterPro" id="IPR000700">
    <property type="entry name" value="PAS-assoc_C"/>
</dbReference>
<feature type="domain" description="PAS" evidence="7">
    <location>
        <begin position="36"/>
        <end position="109"/>
    </location>
</feature>
<dbReference type="SMART" id="SM00387">
    <property type="entry name" value="HATPase_c"/>
    <property type="match status" value="1"/>
</dbReference>
<dbReference type="SMART" id="SM00086">
    <property type="entry name" value="PAC"/>
    <property type="match status" value="1"/>
</dbReference>
<dbReference type="InterPro" id="IPR036097">
    <property type="entry name" value="HisK_dim/P_sf"/>
</dbReference>
<dbReference type="InterPro" id="IPR003594">
    <property type="entry name" value="HATPase_dom"/>
</dbReference>
<evidence type="ECO:0000259" key="7">
    <source>
        <dbReference type="PROSITE" id="PS50112"/>
    </source>
</evidence>
<name>A0A7W9AMK4_9SPHN</name>
<dbReference type="Pfam" id="PF13426">
    <property type="entry name" value="PAS_9"/>
    <property type="match status" value="1"/>
</dbReference>
<dbReference type="Gene3D" id="3.40.50.2300">
    <property type="match status" value="1"/>
</dbReference>
<evidence type="ECO:0000256" key="3">
    <source>
        <dbReference type="ARBA" id="ARBA00022553"/>
    </source>
</evidence>
<proteinExistence type="predicted"/>
<evidence type="ECO:0000259" key="5">
    <source>
        <dbReference type="PROSITE" id="PS50109"/>
    </source>
</evidence>
<dbReference type="Pfam" id="PF00072">
    <property type="entry name" value="Response_reg"/>
    <property type="match status" value="1"/>
</dbReference>
<dbReference type="PROSITE" id="PS50109">
    <property type="entry name" value="HIS_KIN"/>
    <property type="match status" value="1"/>
</dbReference>
<comment type="catalytic activity">
    <reaction evidence="1">
        <text>ATP + protein L-histidine = ADP + protein N-phospho-L-histidine.</text>
        <dbReference type="EC" id="2.7.13.3"/>
    </reaction>
</comment>
<dbReference type="Pfam" id="PF00512">
    <property type="entry name" value="HisKA"/>
    <property type="match status" value="1"/>
</dbReference>
<sequence length="536" mass="58027">MSDDDLDKVPGDTMIPGVLHVPAPHLTDASPPEGARHDIFFAAVETTRMPMIVTDPNRPDNPIVFCNKAFVKMTGYTPADIVGHNCRFLQGPETDQSVIDQVRDAIARQEEVAVEVLNYRKNGSTFWNALFVSPVFDASGKLIYFFGSQLDISRRKEAEEALHQAQKMEAVGKLTGGIAHDFNNLLQVVLGYVDLLDGRIDANDRPARRAIEAIGAAANRGATLTQQLLAFARKQELRDRLLNLNTLVSDFSPIIQRNLGGEVTLKRTLSDDLWNSRIDPVQAEMALLNLVSNAHDAMDGAGHVTIATENVVTDGALAPGLEAGEYVSLSVTDSGRGIEEENLDKIFDPFFSTKGVGKGTGLGLSMVYGFMRQSGGGVAAENLPGGGARFTLYFPRARGMVDAKPGPVLRNVGGGETILMVEDQPQVAELGRAMLEDLGYTVEHVDNAARALEVLRGGGQFALVFTDIVMPGMTGVALAQTIRREFPNLPVLLTTGYSDRALDEDSRAFELVRKPYRRADLSARIKALLDGPNGIA</sequence>
<gene>
    <name evidence="9" type="ORF">FHR19_000560</name>
</gene>
<dbReference type="InterPro" id="IPR001610">
    <property type="entry name" value="PAC"/>
</dbReference>
<feature type="domain" description="Response regulatory" evidence="6">
    <location>
        <begin position="417"/>
        <end position="529"/>
    </location>
</feature>
<dbReference type="InterPro" id="IPR001789">
    <property type="entry name" value="Sig_transdc_resp-reg_receiver"/>
</dbReference>
<dbReference type="InterPro" id="IPR005467">
    <property type="entry name" value="His_kinase_dom"/>
</dbReference>
<dbReference type="PANTHER" id="PTHR43065">
    <property type="entry name" value="SENSOR HISTIDINE KINASE"/>
    <property type="match status" value="1"/>
</dbReference>
<dbReference type="SMART" id="SM00388">
    <property type="entry name" value="HisKA"/>
    <property type="match status" value="1"/>
</dbReference>
<protein>
    <recommendedName>
        <fullName evidence="2">histidine kinase</fullName>
        <ecNumber evidence="2">2.7.13.3</ecNumber>
    </recommendedName>
</protein>
<evidence type="ECO:0000256" key="2">
    <source>
        <dbReference type="ARBA" id="ARBA00012438"/>
    </source>
</evidence>
<keyword evidence="3 4" id="KW-0597">Phosphoprotein</keyword>
<dbReference type="CDD" id="cd00130">
    <property type="entry name" value="PAS"/>
    <property type="match status" value="1"/>
</dbReference>
<dbReference type="InterPro" id="IPR000014">
    <property type="entry name" value="PAS"/>
</dbReference>
<feature type="domain" description="Histidine kinase" evidence="5">
    <location>
        <begin position="177"/>
        <end position="398"/>
    </location>
</feature>
<dbReference type="SMART" id="SM00091">
    <property type="entry name" value="PAS"/>
    <property type="match status" value="1"/>
</dbReference>
<dbReference type="InterPro" id="IPR036890">
    <property type="entry name" value="HATPase_C_sf"/>
</dbReference>
<dbReference type="PANTHER" id="PTHR43065:SF42">
    <property type="entry name" value="TWO-COMPONENT SENSOR PPRA"/>
    <property type="match status" value="1"/>
</dbReference>
<dbReference type="SUPFAM" id="SSF55874">
    <property type="entry name" value="ATPase domain of HSP90 chaperone/DNA topoisomerase II/histidine kinase"/>
    <property type="match status" value="1"/>
</dbReference>
<dbReference type="PROSITE" id="PS50110">
    <property type="entry name" value="RESPONSE_REGULATORY"/>
    <property type="match status" value="1"/>
</dbReference>
<dbReference type="SUPFAM" id="SSF55785">
    <property type="entry name" value="PYP-like sensor domain (PAS domain)"/>
    <property type="match status" value="1"/>
</dbReference>
<dbReference type="EC" id="2.7.13.3" evidence="2"/>
<evidence type="ECO:0000259" key="8">
    <source>
        <dbReference type="PROSITE" id="PS50113"/>
    </source>
</evidence>
<dbReference type="SUPFAM" id="SSF52172">
    <property type="entry name" value="CheY-like"/>
    <property type="match status" value="1"/>
</dbReference>
<dbReference type="RefSeq" id="WP_246359264.1">
    <property type="nucleotide sequence ID" value="NZ_JACIJJ010000001.1"/>
</dbReference>
<organism evidence="9 10">
    <name type="scientific">Sphingomonas yantingensis</name>
    <dbReference type="NCBI Taxonomy" id="1241761"/>
    <lineage>
        <taxon>Bacteria</taxon>
        <taxon>Pseudomonadati</taxon>
        <taxon>Pseudomonadota</taxon>
        <taxon>Alphaproteobacteria</taxon>
        <taxon>Sphingomonadales</taxon>
        <taxon>Sphingomonadaceae</taxon>
        <taxon>Sphingomonas</taxon>
    </lineage>
</organism>
<dbReference type="EMBL" id="JACIJJ010000001">
    <property type="protein sequence ID" value="MBB5697235.1"/>
    <property type="molecule type" value="Genomic_DNA"/>
</dbReference>
<dbReference type="InterPro" id="IPR011006">
    <property type="entry name" value="CheY-like_superfamily"/>
</dbReference>
<dbReference type="InterPro" id="IPR035965">
    <property type="entry name" value="PAS-like_dom_sf"/>
</dbReference>
<evidence type="ECO:0000259" key="6">
    <source>
        <dbReference type="PROSITE" id="PS50110"/>
    </source>
</evidence>
<dbReference type="Gene3D" id="3.30.565.10">
    <property type="entry name" value="Histidine kinase-like ATPase, C-terminal domain"/>
    <property type="match status" value="1"/>
</dbReference>
<dbReference type="PRINTS" id="PR00344">
    <property type="entry name" value="BCTRLSENSOR"/>
</dbReference>
<keyword evidence="10" id="KW-1185">Reference proteome</keyword>
<evidence type="ECO:0000313" key="10">
    <source>
        <dbReference type="Proteomes" id="UP000557739"/>
    </source>
</evidence>
<reference evidence="9 10" key="1">
    <citation type="submission" date="2020-08" db="EMBL/GenBank/DDBJ databases">
        <title>Genomic Encyclopedia of Type Strains, Phase IV (KMG-IV): sequencing the most valuable type-strain genomes for metagenomic binning, comparative biology and taxonomic classification.</title>
        <authorList>
            <person name="Goeker M."/>
        </authorList>
    </citation>
    <scope>NUCLEOTIDE SEQUENCE [LARGE SCALE GENOMIC DNA]</scope>
    <source>
        <strain evidence="9 10">DSM 27244</strain>
    </source>
</reference>
<dbReference type="Pfam" id="PF02518">
    <property type="entry name" value="HATPase_c"/>
    <property type="match status" value="1"/>
</dbReference>